<dbReference type="EC" id="1.20.4.1" evidence="4"/>
<keyword evidence="2 4" id="KW-0560">Oxidoreductase</keyword>
<organism evidence="5 6">
    <name type="scientific">Profundibacter amoris</name>
    <dbReference type="NCBI Taxonomy" id="2171755"/>
    <lineage>
        <taxon>Bacteria</taxon>
        <taxon>Pseudomonadati</taxon>
        <taxon>Pseudomonadota</taxon>
        <taxon>Alphaproteobacteria</taxon>
        <taxon>Rhodobacterales</taxon>
        <taxon>Paracoccaceae</taxon>
        <taxon>Profundibacter</taxon>
    </lineage>
</organism>
<evidence type="ECO:0000256" key="2">
    <source>
        <dbReference type="ARBA" id="ARBA00023002"/>
    </source>
</evidence>
<comment type="similarity">
    <text evidence="1 3 4">Belongs to the ArsC family.</text>
</comment>
<evidence type="ECO:0000313" key="5">
    <source>
        <dbReference type="EMBL" id="AXX98699.1"/>
    </source>
</evidence>
<evidence type="ECO:0000256" key="1">
    <source>
        <dbReference type="ARBA" id="ARBA00007198"/>
    </source>
</evidence>
<dbReference type="Pfam" id="PF03960">
    <property type="entry name" value="ArsC"/>
    <property type="match status" value="1"/>
</dbReference>
<accession>A0A347UIM1</accession>
<dbReference type="RefSeq" id="WP_118943353.1">
    <property type="nucleotide sequence ID" value="NZ_CP032125.1"/>
</dbReference>
<proteinExistence type="inferred from homology"/>
<dbReference type="AlphaFoldDB" id="A0A347UIM1"/>
<keyword evidence="6" id="KW-1185">Reference proteome</keyword>
<name>A0A347UIM1_9RHOB</name>
<protein>
    <recommendedName>
        <fullName evidence="4">Arsenate reductase</fullName>
        <ecNumber evidence="4">1.20.4.1</ecNumber>
    </recommendedName>
</protein>
<dbReference type="SUPFAM" id="SSF52833">
    <property type="entry name" value="Thioredoxin-like"/>
    <property type="match status" value="1"/>
</dbReference>
<dbReference type="Proteomes" id="UP000261704">
    <property type="component" value="Chromosome"/>
</dbReference>
<dbReference type="InterPro" id="IPR006659">
    <property type="entry name" value="Arsenate_reductase"/>
</dbReference>
<dbReference type="NCBIfam" id="TIGR00014">
    <property type="entry name" value="arsC"/>
    <property type="match status" value="1"/>
</dbReference>
<dbReference type="Gene3D" id="3.40.30.10">
    <property type="entry name" value="Glutaredoxin"/>
    <property type="match status" value="1"/>
</dbReference>
<dbReference type="OrthoDB" id="9790554at2"/>
<reference evidence="5 6" key="1">
    <citation type="submission" date="2018-09" db="EMBL/GenBank/DDBJ databases">
        <title>Profundibacter amoris BAR1 gen. nov., sp. nov., a new member of the Roseobacter clade isolated at Lokis Castle Vent Field on the Arctic Mid-Oceanic Ridge.</title>
        <authorList>
            <person name="Le Moine Bauer S."/>
            <person name="Sjoeberg A.G."/>
            <person name="L'Haridon S."/>
            <person name="Stokke R."/>
            <person name="Roalkvam I."/>
            <person name="Steen I.H."/>
            <person name="Dahle H."/>
        </authorList>
    </citation>
    <scope>NUCLEOTIDE SEQUENCE [LARGE SCALE GENOMIC DNA]</scope>
    <source>
        <strain evidence="5 6">BAR1</strain>
    </source>
</reference>
<dbReference type="CDD" id="cd03034">
    <property type="entry name" value="ArsC_ArsC"/>
    <property type="match status" value="1"/>
</dbReference>
<sequence length="112" mass="12422">MTTIWHNPRCSKSRATLALIEEAGITPAIRRYLDDAPSESEIREVLALLNIPAEKLIRKGEALFKELGLKDADEDTLIKAMAEHPKLVERPVVIKDGKATLGRPPESVLDIL</sequence>
<dbReference type="PANTHER" id="PTHR30041">
    <property type="entry name" value="ARSENATE REDUCTASE"/>
    <property type="match status" value="1"/>
</dbReference>
<evidence type="ECO:0000313" key="6">
    <source>
        <dbReference type="Proteomes" id="UP000261704"/>
    </source>
</evidence>
<dbReference type="KEGG" id="pamo:BAR1_12670"/>
<dbReference type="PROSITE" id="PS51353">
    <property type="entry name" value="ARSC"/>
    <property type="match status" value="1"/>
</dbReference>
<evidence type="ECO:0000256" key="4">
    <source>
        <dbReference type="RuleBase" id="RU362029"/>
    </source>
</evidence>
<dbReference type="InterPro" id="IPR006660">
    <property type="entry name" value="Arsenate_reductase-like"/>
</dbReference>
<evidence type="ECO:0000256" key="3">
    <source>
        <dbReference type="PROSITE-ProRule" id="PRU01282"/>
    </source>
</evidence>
<gene>
    <name evidence="5" type="primary">arsC</name>
    <name evidence="5" type="ORF">BAR1_12670</name>
</gene>
<comment type="catalytic activity">
    <reaction evidence="4">
        <text>[glutaredoxin]-dithiol + arsenate + glutathione + H(+) = glutathionyl-S-S-[glutaredoxin] + arsenite + H2O</text>
        <dbReference type="Rhea" id="RHEA:22016"/>
        <dbReference type="Rhea" id="RHEA-COMP:10729"/>
        <dbReference type="Rhea" id="RHEA-COMP:17668"/>
        <dbReference type="ChEBI" id="CHEBI:15377"/>
        <dbReference type="ChEBI" id="CHEBI:15378"/>
        <dbReference type="ChEBI" id="CHEBI:29242"/>
        <dbReference type="ChEBI" id="CHEBI:29950"/>
        <dbReference type="ChEBI" id="CHEBI:48597"/>
        <dbReference type="ChEBI" id="CHEBI:57925"/>
        <dbReference type="ChEBI" id="CHEBI:146199"/>
        <dbReference type="EC" id="1.20.4.1"/>
    </reaction>
</comment>
<dbReference type="InterPro" id="IPR036249">
    <property type="entry name" value="Thioredoxin-like_sf"/>
</dbReference>
<dbReference type="EMBL" id="CP032125">
    <property type="protein sequence ID" value="AXX98699.1"/>
    <property type="molecule type" value="Genomic_DNA"/>
</dbReference>
<dbReference type="PANTHER" id="PTHR30041:SF4">
    <property type="entry name" value="ARSENATE REDUCTASE"/>
    <property type="match status" value="1"/>
</dbReference>
<dbReference type="GO" id="GO:0008794">
    <property type="term" value="F:arsenate reductase (glutaredoxin) activity"/>
    <property type="evidence" value="ECO:0007669"/>
    <property type="project" value="UniProtKB-UniRule"/>
</dbReference>